<dbReference type="STRING" id="45065.Lgee_1940"/>
<proteinExistence type="predicted"/>
<reference evidence="3 4" key="1">
    <citation type="submission" date="2015-11" db="EMBL/GenBank/DDBJ databases">
        <title>Genomic analysis of 38 Legionella species identifies large and diverse effector repertoires.</title>
        <authorList>
            <person name="Burstein D."/>
            <person name="Amaro F."/>
            <person name="Zusman T."/>
            <person name="Lifshitz Z."/>
            <person name="Cohen O."/>
            <person name="Gilbert J.A."/>
            <person name="Pupko T."/>
            <person name="Shuman H.A."/>
            <person name="Segal G."/>
        </authorList>
    </citation>
    <scope>NUCLEOTIDE SEQUENCE [LARGE SCALE GENOMIC DNA]</scope>
    <source>
        <strain evidence="3 4">ATCC 49504</strain>
    </source>
</reference>
<dbReference type="Gene3D" id="3.40.50.12710">
    <property type="match status" value="1"/>
</dbReference>
<dbReference type="InterPro" id="IPR003788">
    <property type="entry name" value="NDUFAF7"/>
</dbReference>
<dbReference type="RefSeq" id="WP_028385600.1">
    <property type="nucleotide sequence ID" value="NZ_CAAAHN010000002.1"/>
</dbReference>
<dbReference type="SUPFAM" id="SSF53335">
    <property type="entry name" value="S-adenosyl-L-methionine-dependent methyltransferases"/>
    <property type="match status" value="1"/>
</dbReference>
<evidence type="ECO:0000313" key="4">
    <source>
        <dbReference type="Proteomes" id="UP000054785"/>
    </source>
</evidence>
<dbReference type="InterPro" id="IPR029063">
    <property type="entry name" value="SAM-dependent_MTases_sf"/>
</dbReference>
<dbReference type="PANTHER" id="PTHR12049:SF7">
    <property type="entry name" value="PROTEIN ARGININE METHYLTRANSFERASE NDUFAF7, MITOCHONDRIAL"/>
    <property type="match status" value="1"/>
</dbReference>
<dbReference type="GO" id="GO:0035243">
    <property type="term" value="F:protein-arginine omega-N symmetric methyltransferase activity"/>
    <property type="evidence" value="ECO:0007669"/>
    <property type="project" value="TreeGrafter"/>
</dbReference>
<keyword evidence="2" id="KW-0808">Transferase</keyword>
<dbReference type="InterPro" id="IPR038375">
    <property type="entry name" value="NDUFAF7_sf"/>
</dbReference>
<dbReference type="PATRIC" id="fig|45065.4.peg.2106"/>
<dbReference type="Proteomes" id="UP000054785">
    <property type="component" value="Unassembled WGS sequence"/>
</dbReference>
<dbReference type="PANTHER" id="PTHR12049">
    <property type="entry name" value="PROTEIN ARGININE METHYLTRANSFERASE NDUFAF7, MITOCHONDRIAL"/>
    <property type="match status" value="1"/>
</dbReference>
<keyword evidence="1" id="KW-0489">Methyltransferase</keyword>
<evidence type="ECO:0000256" key="2">
    <source>
        <dbReference type="ARBA" id="ARBA00022679"/>
    </source>
</evidence>
<name>A0A0W0TNV0_9GAMM</name>
<keyword evidence="4" id="KW-1185">Reference proteome</keyword>
<evidence type="ECO:0000313" key="3">
    <source>
        <dbReference type="EMBL" id="KTC97279.1"/>
    </source>
</evidence>
<sequence>MSLLETLRRTVREKGPLPFADYMQAALYSPHFGYYTADLPKLGKEGDFVTAPEISTLFGKTLARQCADILNELGNGAIFEFGAGSGALCVDILMALEHLDALPEAYHILEISPTLRARQEARIRDEIPHLAGRVHWHLTLPEKPLKGIVLANEVLDAMPVHRFLQTHEGLLESHVTLDEKDALKEIFLPCTHERLQAHVQKRLPPLTPPYLSEVNLHIDGWMQACHELLERGVVIIIDYGFPRHEYYHPDRHTGTLMCHWRHQAHTNPLAHPGDEDITAHVDFTHVAEAANNAGLTVAGFTSQAAFLVNAGLLDILQESPPDGNLATSMAVRQLLMPGEMGELFKVMALTRDYSMPLRGFHSFDKRASLNHETLSDNG</sequence>
<dbReference type="AlphaFoldDB" id="A0A0W0TNV0"/>
<organism evidence="3 4">
    <name type="scientific">Legionella geestiana</name>
    <dbReference type="NCBI Taxonomy" id="45065"/>
    <lineage>
        <taxon>Bacteria</taxon>
        <taxon>Pseudomonadati</taxon>
        <taxon>Pseudomonadota</taxon>
        <taxon>Gammaproteobacteria</taxon>
        <taxon>Legionellales</taxon>
        <taxon>Legionellaceae</taxon>
        <taxon>Legionella</taxon>
    </lineage>
</organism>
<dbReference type="GO" id="GO:0032259">
    <property type="term" value="P:methylation"/>
    <property type="evidence" value="ECO:0007669"/>
    <property type="project" value="UniProtKB-KW"/>
</dbReference>
<dbReference type="EMBL" id="LNYC01000072">
    <property type="protein sequence ID" value="KTC97279.1"/>
    <property type="molecule type" value="Genomic_DNA"/>
</dbReference>
<comment type="caution">
    <text evidence="3">The sequence shown here is derived from an EMBL/GenBank/DDBJ whole genome shotgun (WGS) entry which is preliminary data.</text>
</comment>
<accession>A0A0W0TNV0</accession>
<dbReference type="Pfam" id="PF02636">
    <property type="entry name" value="Methyltransf_28"/>
    <property type="match status" value="1"/>
</dbReference>
<evidence type="ECO:0000256" key="1">
    <source>
        <dbReference type="ARBA" id="ARBA00022603"/>
    </source>
</evidence>
<protein>
    <submittedName>
        <fullName evidence="3">Uncharacterized protein</fullName>
    </submittedName>
</protein>
<dbReference type="OrthoDB" id="9794208at2"/>
<gene>
    <name evidence="3" type="ORF">Lgee_1940</name>
</gene>